<feature type="domain" description="O-antigen ligase-related" evidence="6">
    <location>
        <begin position="228"/>
        <end position="380"/>
    </location>
</feature>
<dbReference type="AlphaFoldDB" id="A0A1G2F361"/>
<dbReference type="EMBL" id="MHMT01000028">
    <property type="protein sequence ID" value="OGZ31991.1"/>
    <property type="molecule type" value="Genomic_DNA"/>
</dbReference>
<sequence>ILFILSIPLFVALPITDTFDTMANWRILLAILFLVWFFKKGYIKKILKERFCCSLIIQIKSNLSKFVFIFLGIGVLSLMVATNQIVGIKKLLFLINIFLLFPIIRDLAKDERMRLKIIKAGAVVLIISLVMGYVQIISTMLSPLYNFWQWWANNVISVFYGNNLSELVKTSNTWFSYYPDSPPTLRMFSIFPDSHSFAMFIIIGLIFAVYLMLSRQQRNLGKTLIWAVIILSFLALISSGSRGVWLSAVFPFLTAVFLLIFKKQKIFKSFLIMLIIFALSFPVSSLILSQSHQNGDDATLAFKRAKSIADLEELSVKSRMGIWKASFRSILKYPLLGVGIGNYPIVLDEDISAAKKGASAHNLYLDVASEMGLLGLIALLLIFWEILRKFWKNKKEIYSLIFCFFYVWLLIYNLFDVVLLNDKVLLLFMIALGIAYANQELRIKNHEQISINQHSDL</sequence>
<dbReference type="Pfam" id="PF04932">
    <property type="entry name" value="Wzy_C"/>
    <property type="match status" value="1"/>
</dbReference>
<feature type="transmembrane region" description="Helical" evidence="5">
    <location>
        <begin position="195"/>
        <end position="213"/>
    </location>
</feature>
<keyword evidence="3 5" id="KW-1133">Transmembrane helix</keyword>
<feature type="transmembrane region" description="Helical" evidence="5">
    <location>
        <begin position="120"/>
        <end position="141"/>
    </location>
</feature>
<keyword evidence="4 5" id="KW-0472">Membrane</keyword>
<reference evidence="7 8" key="1">
    <citation type="journal article" date="2016" name="Nat. Commun.">
        <title>Thousands of microbial genomes shed light on interconnected biogeochemical processes in an aquifer system.</title>
        <authorList>
            <person name="Anantharaman K."/>
            <person name="Brown C.T."/>
            <person name="Hug L.A."/>
            <person name="Sharon I."/>
            <person name="Castelle C.J."/>
            <person name="Probst A.J."/>
            <person name="Thomas B.C."/>
            <person name="Singh A."/>
            <person name="Wilkins M.J."/>
            <person name="Karaoz U."/>
            <person name="Brodie E.L."/>
            <person name="Williams K.H."/>
            <person name="Hubbard S.S."/>
            <person name="Banfield J.F."/>
        </authorList>
    </citation>
    <scope>NUCLEOTIDE SEQUENCE [LARGE SCALE GENOMIC DNA]</scope>
</reference>
<dbReference type="PANTHER" id="PTHR37422">
    <property type="entry name" value="TEICHURONIC ACID BIOSYNTHESIS PROTEIN TUAE"/>
    <property type="match status" value="1"/>
</dbReference>
<feature type="transmembrane region" description="Helical" evidence="5">
    <location>
        <begin position="91"/>
        <end position="108"/>
    </location>
</feature>
<dbReference type="InterPro" id="IPR007016">
    <property type="entry name" value="O-antigen_ligase-rel_domated"/>
</dbReference>
<feature type="transmembrane region" description="Helical" evidence="5">
    <location>
        <begin position="243"/>
        <end position="261"/>
    </location>
</feature>
<dbReference type="STRING" id="1801990.A2V69_00075"/>
<comment type="caution">
    <text evidence="7">The sequence shown here is derived from an EMBL/GenBank/DDBJ whole genome shotgun (WGS) entry which is preliminary data.</text>
</comment>
<evidence type="ECO:0000256" key="4">
    <source>
        <dbReference type="ARBA" id="ARBA00023136"/>
    </source>
</evidence>
<feature type="transmembrane region" description="Helical" evidence="5">
    <location>
        <begin position="270"/>
        <end position="288"/>
    </location>
</feature>
<evidence type="ECO:0000313" key="7">
    <source>
        <dbReference type="EMBL" id="OGZ31991.1"/>
    </source>
</evidence>
<dbReference type="PANTHER" id="PTHR37422:SF13">
    <property type="entry name" value="LIPOPOLYSACCHARIDE BIOSYNTHESIS PROTEIN PA4999-RELATED"/>
    <property type="match status" value="1"/>
</dbReference>
<feature type="transmembrane region" description="Helical" evidence="5">
    <location>
        <begin position="24"/>
        <end position="42"/>
    </location>
</feature>
<evidence type="ECO:0000259" key="6">
    <source>
        <dbReference type="Pfam" id="PF04932"/>
    </source>
</evidence>
<dbReference type="InterPro" id="IPR051533">
    <property type="entry name" value="WaaL-like"/>
</dbReference>
<accession>A0A1G2F361</accession>
<keyword evidence="2 5" id="KW-0812">Transmembrane</keyword>
<feature type="transmembrane region" description="Helical" evidence="5">
    <location>
        <begin position="363"/>
        <end position="384"/>
    </location>
</feature>
<evidence type="ECO:0000256" key="3">
    <source>
        <dbReference type="ARBA" id="ARBA00022989"/>
    </source>
</evidence>
<gene>
    <name evidence="7" type="ORF">A2V69_00075</name>
</gene>
<evidence type="ECO:0000256" key="2">
    <source>
        <dbReference type="ARBA" id="ARBA00022692"/>
    </source>
</evidence>
<comment type="subcellular location">
    <subcellularLocation>
        <location evidence="1">Membrane</location>
        <topology evidence="1">Multi-pass membrane protein</topology>
    </subcellularLocation>
</comment>
<organism evidence="7 8">
    <name type="scientific">Candidatus Portnoybacteria bacterium RBG_13_40_8</name>
    <dbReference type="NCBI Taxonomy" id="1801990"/>
    <lineage>
        <taxon>Bacteria</taxon>
        <taxon>Candidatus Portnoyibacteriota</taxon>
    </lineage>
</organism>
<name>A0A1G2F361_9BACT</name>
<evidence type="ECO:0000256" key="1">
    <source>
        <dbReference type="ARBA" id="ARBA00004141"/>
    </source>
</evidence>
<feature type="transmembrane region" description="Helical" evidence="5">
    <location>
        <begin position="220"/>
        <end position="237"/>
    </location>
</feature>
<feature type="transmembrane region" description="Helical" evidence="5">
    <location>
        <begin position="63"/>
        <end position="85"/>
    </location>
</feature>
<evidence type="ECO:0000313" key="8">
    <source>
        <dbReference type="Proteomes" id="UP000177810"/>
    </source>
</evidence>
<evidence type="ECO:0000256" key="5">
    <source>
        <dbReference type="SAM" id="Phobius"/>
    </source>
</evidence>
<protein>
    <recommendedName>
        <fullName evidence="6">O-antigen ligase-related domain-containing protein</fullName>
    </recommendedName>
</protein>
<feature type="non-terminal residue" evidence="7">
    <location>
        <position position="1"/>
    </location>
</feature>
<feature type="transmembrane region" description="Helical" evidence="5">
    <location>
        <begin position="396"/>
        <end position="414"/>
    </location>
</feature>
<proteinExistence type="predicted"/>
<dbReference type="Proteomes" id="UP000177810">
    <property type="component" value="Unassembled WGS sequence"/>
</dbReference>
<dbReference type="GO" id="GO:0016020">
    <property type="term" value="C:membrane"/>
    <property type="evidence" value="ECO:0007669"/>
    <property type="project" value="UniProtKB-SubCell"/>
</dbReference>